<feature type="transmembrane region" description="Helical" evidence="6">
    <location>
        <begin position="486"/>
        <end position="506"/>
    </location>
</feature>
<dbReference type="EMBL" id="CAWUHB010000156">
    <property type="protein sequence ID" value="CAK7237476.1"/>
    <property type="molecule type" value="Genomic_DNA"/>
</dbReference>
<feature type="transmembrane region" description="Helical" evidence="6">
    <location>
        <begin position="378"/>
        <end position="400"/>
    </location>
</feature>
<feature type="transmembrane region" description="Helical" evidence="6">
    <location>
        <begin position="312"/>
        <end position="335"/>
    </location>
</feature>
<dbReference type="PROSITE" id="PS50850">
    <property type="entry name" value="MFS"/>
    <property type="match status" value="1"/>
</dbReference>
<evidence type="ECO:0000256" key="4">
    <source>
        <dbReference type="ARBA" id="ARBA00023136"/>
    </source>
</evidence>
<dbReference type="Pfam" id="PF07690">
    <property type="entry name" value="MFS_1"/>
    <property type="match status" value="1"/>
</dbReference>
<evidence type="ECO:0000256" key="3">
    <source>
        <dbReference type="ARBA" id="ARBA00022989"/>
    </source>
</evidence>
<keyword evidence="9" id="KW-1185">Reference proteome</keyword>
<feature type="transmembrane region" description="Helical" evidence="6">
    <location>
        <begin position="242"/>
        <end position="267"/>
    </location>
</feature>
<proteinExistence type="predicted"/>
<feature type="compositionally biased region" description="Basic and acidic residues" evidence="5">
    <location>
        <begin position="527"/>
        <end position="545"/>
    </location>
</feature>
<feature type="region of interest" description="Disordered" evidence="5">
    <location>
        <begin position="1"/>
        <end position="82"/>
    </location>
</feature>
<feature type="transmembrane region" description="Helical" evidence="6">
    <location>
        <begin position="116"/>
        <end position="136"/>
    </location>
</feature>
<keyword evidence="3 6" id="KW-1133">Transmembrane helix</keyword>
<evidence type="ECO:0000256" key="2">
    <source>
        <dbReference type="ARBA" id="ARBA00022692"/>
    </source>
</evidence>
<dbReference type="InterPro" id="IPR036259">
    <property type="entry name" value="MFS_trans_sf"/>
</dbReference>
<feature type="compositionally biased region" description="Polar residues" evidence="5">
    <location>
        <begin position="33"/>
        <end position="46"/>
    </location>
</feature>
<evidence type="ECO:0000256" key="1">
    <source>
        <dbReference type="ARBA" id="ARBA00004141"/>
    </source>
</evidence>
<organism evidence="8 9">
    <name type="scientific">Sporothrix curviconia</name>
    <dbReference type="NCBI Taxonomy" id="1260050"/>
    <lineage>
        <taxon>Eukaryota</taxon>
        <taxon>Fungi</taxon>
        <taxon>Dikarya</taxon>
        <taxon>Ascomycota</taxon>
        <taxon>Pezizomycotina</taxon>
        <taxon>Sordariomycetes</taxon>
        <taxon>Sordariomycetidae</taxon>
        <taxon>Ophiostomatales</taxon>
        <taxon>Ophiostomataceae</taxon>
        <taxon>Sporothrix</taxon>
    </lineage>
</organism>
<evidence type="ECO:0000256" key="5">
    <source>
        <dbReference type="SAM" id="MobiDB-lite"/>
    </source>
</evidence>
<feature type="compositionally biased region" description="Low complexity" evidence="5">
    <location>
        <begin position="12"/>
        <end position="30"/>
    </location>
</feature>
<keyword evidence="2 6" id="KW-0812">Transmembrane</keyword>
<dbReference type="PANTHER" id="PTHR23501">
    <property type="entry name" value="MAJOR FACILITATOR SUPERFAMILY"/>
    <property type="match status" value="1"/>
</dbReference>
<feature type="transmembrane region" description="Helical" evidence="6">
    <location>
        <begin position="183"/>
        <end position="202"/>
    </location>
</feature>
<feature type="transmembrane region" description="Helical" evidence="6">
    <location>
        <begin position="209"/>
        <end position="230"/>
    </location>
</feature>
<evidence type="ECO:0000313" key="9">
    <source>
        <dbReference type="Proteomes" id="UP001642405"/>
    </source>
</evidence>
<evidence type="ECO:0000259" key="7">
    <source>
        <dbReference type="PROSITE" id="PS50850"/>
    </source>
</evidence>
<name>A0ABP0CZV9_9PEZI</name>
<feature type="transmembrane region" description="Helical" evidence="6">
    <location>
        <begin position="421"/>
        <end position="439"/>
    </location>
</feature>
<feature type="transmembrane region" description="Helical" evidence="6">
    <location>
        <begin position="288"/>
        <end position="306"/>
    </location>
</feature>
<dbReference type="InterPro" id="IPR011701">
    <property type="entry name" value="MFS"/>
</dbReference>
<evidence type="ECO:0000313" key="8">
    <source>
        <dbReference type="EMBL" id="CAK7237476.1"/>
    </source>
</evidence>
<dbReference type="Gene3D" id="1.20.1250.20">
    <property type="entry name" value="MFS general substrate transporter like domains"/>
    <property type="match status" value="1"/>
</dbReference>
<comment type="subcellular location">
    <subcellularLocation>
        <location evidence="1">Membrane</location>
        <topology evidence="1">Multi-pass membrane protein</topology>
    </subcellularLocation>
</comment>
<evidence type="ECO:0000256" key="6">
    <source>
        <dbReference type="SAM" id="Phobius"/>
    </source>
</evidence>
<feature type="region of interest" description="Disordered" evidence="5">
    <location>
        <begin position="522"/>
        <end position="545"/>
    </location>
</feature>
<feature type="domain" description="Major facilitator superfamily (MFS) profile" evidence="7">
    <location>
        <begin position="119"/>
        <end position="545"/>
    </location>
</feature>
<dbReference type="Proteomes" id="UP001642405">
    <property type="component" value="Unassembled WGS sequence"/>
</dbReference>
<comment type="caution">
    <text evidence="8">The sequence shown here is derived from an EMBL/GenBank/DDBJ whole genome shotgun (WGS) entry which is preliminary data.</text>
</comment>
<keyword evidence="4 6" id="KW-0472">Membrane</keyword>
<feature type="transmembrane region" description="Helical" evidence="6">
    <location>
        <begin position="347"/>
        <end position="366"/>
    </location>
</feature>
<dbReference type="SUPFAM" id="SSF103473">
    <property type="entry name" value="MFS general substrate transporter"/>
    <property type="match status" value="1"/>
</dbReference>
<gene>
    <name evidence="8" type="ORF">SCUCBS95973_009972</name>
</gene>
<accession>A0ABP0CZV9</accession>
<protein>
    <recommendedName>
        <fullName evidence="7">Major facilitator superfamily (MFS) profile domain-containing protein</fullName>
    </recommendedName>
</protein>
<reference evidence="8 9" key="1">
    <citation type="submission" date="2024-01" db="EMBL/GenBank/DDBJ databases">
        <authorList>
            <person name="Allen C."/>
            <person name="Tagirdzhanova G."/>
        </authorList>
    </citation>
    <scope>NUCLEOTIDE SEQUENCE [LARGE SCALE GENOMIC DNA]</scope>
</reference>
<dbReference type="InterPro" id="IPR020846">
    <property type="entry name" value="MFS_dom"/>
</dbReference>
<dbReference type="PANTHER" id="PTHR23501:SF189">
    <property type="entry name" value="DRUG TRANSPORTER, PUTATIVE (AFU_ORTHOLOGUE AFUA_4G03920)-RELATED"/>
    <property type="match status" value="1"/>
</dbReference>
<sequence>MAHAFLNPMQLESEAAAAAPEAVEASEPAEMSCPSTLNKAETTTASVGVDTAETVQNTPVPDPAPISTEDEKSQEHGQAVVKCTSTGDAHTIRGDHEEPPPAGLQDQTNLLPMRQLFIVFFGLSSAMFCSMLNQTIVSTALPTMGAVFHDASISSWIGTAYMLTSTACQPLYGRFSDIFGRKLILIASLGIFLLGSIISGVSQNMAMLIVARAIAGIGGGGLITVTQIVVSDVVSLQERGKYQGIVGVVVAYISIPLTVVSMIIVTFGLPLKRVKADTEKKLKQIDGIGCLISFAASVLIIIPLSWGGVQYSWTSAVVLAPLLIGVALIGLFIYVELRVAKLPLYSCYRINLVAGYALWTIASGLFTTVTPSTSSGKLVAYQILTGLGSGQTLQTTLVAIQAAVKRHEMAVTTGARNFLRMMGSTIAIAACGTIINNIVRTKLEAEDFDAKTLSNILSDPTQIASMGLSSSQATEAIAAYARGVQVVYYMMTGLAGIQCVLCIFFVKEYSLKRADDEKQKAAAKSWLEQKKNRGSGRDLEANNTK</sequence>